<organism evidence="2 3">
    <name type="scientific">Pristionchus fissidentatus</name>
    <dbReference type="NCBI Taxonomy" id="1538716"/>
    <lineage>
        <taxon>Eukaryota</taxon>
        <taxon>Metazoa</taxon>
        <taxon>Ecdysozoa</taxon>
        <taxon>Nematoda</taxon>
        <taxon>Chromadorea</taxon>
        <taxon>Rhabditida</taxon>
        <taxon>Rhabditina</taxon>
        <taxon>Diplogasteromorpha</taxon>
        <taxon>Diplogasteroidea</taxon>
        <taxon>Neodiplogasteridae</taxon>
        <taxon>Pristionchus</taxon>
    </lineage>
</organism>
<keyword evidence="1" id="KW-1133">Transmembrane helix</keyword>
<keyword evidence="1" id="KW-0812">Transmembrane</keyword>
<feature type="transmembrane region" description="Helical" evidence="1">
    <location>
        <begin position="94"/>
        <end position="117"/>
    </location>
</feature>
<accession>A0AAV5VZS4</accession>
<dbReference type="AlphaFoldDB" id="A0AAV5VZS4"/>
<name>A0AAV5VZS4_9BILA</name>
<feature type="transmembrane region" description="Helical" evidence="1">
    <location>
        <begin position="144"/>
        <end position="164"/>
    </location>
</feature>
<protein>
    <recommendedName>
        <fullName evidence="4">G protein-coupled receptor</fullName>
    </recommendedName>
</protein>
<sequence>MSEEGISDLATLGYCNQSERSSNHGCTSLEIFDGYRNECSGAYAMQFEDQDTDLTMKILYGLILPVLVILVIITDGIVVLILRAQRISRSPVEPLYWMGISALFMAISPLPYTFYFYNLDHASDNQHTQFLCLLRKMCMEELPFFFNTIITFLTLLLGIQRFIAVQFPLRSFDLCSQKVTKRAIRVSKL</sequence>
<dbReference type="PANTHER" id="PTHR47023">
    <property type="entry name" value="SEX PEPTIDE RECEPTOR"/>
    <property type="match status" value="1"/>
</dbReference>
<evidence type="ECO:0000313" key="2">
    <source>
        <dbReference type="EMBL" id="GMT23565.1"/>
    </source>
</evidence>
<dbReference type="PANTHER" id="PTHR47023:SF3">
    <property type="entry name" value="G-PROTEIN COUPLED RECEPTORS FAMILY 1 PROFILE DOMAIN-CONTAINING PROTEIN"/>
    <property type="match status" value="1"/>
</dbReference>
<gene>
    <name evidence="2" type="ORF">PFISCL1PPCAC_14862</name>
</gene>
<dbReference type="Proteomes" id="UP001432322">
    <property type="component" value="Unassembled WGS sequence"/>
</dbReference>
<evidence type="ECO:0000256" key="1">
    <source>
        <dbReference type="SAM" id="Phobius"/>
    </source>
</evidence>
<dbReference type="SUPFAM" id="SSF81321">
    <property type="entry name" value="Family A G protein-coupled receptor-like"/>
    <property type="match status" value="1"/>
</dbReference>
<dbReference type="InterPro" id="IPR053071">
    <property type="entry name" value="GPCR1-related_rcpt"/>
</dbReference>
<dbReference type="EMBL" id="BTSY01000004">
    <property type="protein sequence ID" value="GMT23565.1"/>
    <property type="molecule type" value="Genomic_DNA"/>
</dbReference>
<reference evidence="2" key="1">
    <citation type="submission" date="2023-10" db="EMBL/GenBank/DDBJ databases">
        <title>Genome assembly of Pristionchus species.</title>
        <authorList>
            <person name="Yoshida K."/>
            <person name="Sommer R.J."/>
        </authorList>
    </citation>
    <scope>NUCLEOTIDE SEQUENCE</scope>
    <source>
        <strain evidence="2">RS5133</strain>
    </source>
</reference>
<feature type="transmembrane region" description="Helical" evidence="1">
    <location>
        <begin position="58"/>
        <end position="82"/>
    </location>
</feature>
<keyword evidence="1" id="KW-0472">Membrane</keyword>
<proteinExistence type="predicted"/>
<dbReference type="Gene3D" id="1.20.1070.10">
    <property type="entry name" value="Rhodopsin 7-helix transmembrane proteins"/>
    <property type="match status" value="1"/>
</dbReference>
<keyword evidence="3" id="KW-1185">Reference proteome</keyword>
<evidence type="ECO:0008006" key="4">
    <source>
        <dbReference type="Google" id="ProtNLM"/>
    </source>
</evidence>
<comment type="caution">
    <text evidence="2">The sequence shown here is derived from an EMBL/GenBank/DDBJ whole genome shotgun (WGS) entry which is preliminary data.</text>
</comment>
<evidence type="ECO:0000313" key="3">
    <source>
        <dbReference type="Proteomes" id="UP001432322"/>
    </source>
</evidence>